<dbReference type="OrthoDB" id="439808at2759"/>
<feature type="compositionally biased region" description="Basic and acidic residues" evidence="3">
    <location>
        <begin position="548"/>
        <end position="558"/>
    </location>
</feature>
<evidence type="ECO:0000313" key="5">
    <source>
        <dbReference type="EMBL" id="URD78781.1"/>
    </source>
</evidence>
<feature type="compositionally biased region" description="Acidic residues" evidence="3">
    <location>
        <begin position="307"/>
        <end position="321"/>
    </location>
</feature>
<evidence type="ECO:0000256" key="1">
    <source>
        <dbReference type="ARBA" id="ARBA00022884"/>
    </source>
</evidence>
<dbReference type="FunFam" id="3.30.70.330:FF:000563">
    <property type="entry name" value="Nucleolin 2 isoform A"/>
    <property type="match status" value="1"/>
</dbReference>
<reference evidence="5" key="1">
    <citation type="submission" date="2022-05" db="EMBL/GenBank/DDBJ databases">
        <title>The Musa troglodytarum L. genome provides insights into the mechanism of non-climacteric behaviour and enrichment of carotenoids.</title>
        <authorList>
            <person name="Wang J."/>
        </authorList>
    </citation>
    <scope>NUCLEOTIDE SEQUENCE</scope>
    <source>
        <tissue evidence="5">Leaf</tissue>
    </source>
</reference>
<dbReference type="Gene3D" id="3.30.70.330">
    <property type="match status" value="2"/>
</dbReference>
<dbReference type="PROSITE" id="PS50102">
    <property type="entry name" value="RRM"/>
    <property type="match status" value="2"/>
</dbReference>
<dbReference type="Proteomes" id="UP001055439">
    <property type="component" value="Chromosome 10"/>
</dbReference>
<feature type="compositionally biased region" description="Basic and acidic residues" evidence="3">
    <location>
        <begin position="333"/>
        <end position="357"/>
    </location>
</feature>
<dbReference type="PANTHER" id="PTHR23236:SF11">
    <property type="entry name" value="EUKARYOTIC TRANSLATION INITIATION FACTOR 4H"/>
    <property type="match status" value="1"/>
</dbReference>
<dbReference type="EMBL" id="CP097503">
    <property type="protein sequence ID" value="URD78781.1"/>
    <property type="molecule type" value="Genomic_DNA"/>
</dbReference>
<protein>
    <recommendedName>
        <fullName evidence="4">RRM domain-containing protein</fullName>
    </recommendedName>
</protein>
<feature type="domain" description="RRM" evidence="4">
    <location>
        <begin position="471"/>
        <end position="552"/>
    </location>
</feature>
<feature type="region of interest" description="Disordered" evidence="3">
    <location>
        <begin position="449"/>
        <end position="469"/>
    </location>
</feature>
<dbReference type="AlphaFoldDB" id="A0A9E7JFA7"/>
<feature type="compositionally biased region" description="Acidic residues" evidence="3">
    <location>
        <begin position="154"/>
        <end position="165"/>
    </location>
</feature>
<dbReference type="InterPro" id="IPR034349">
    <property type="entry name" value="NUCL_RRM1"/>
</dbReference>
<feature type="compositionally biased region" description="Acidic residues" evidence="3">
    <location>
        <begin position="227"/>
        <end position="242"/>
    </location>
</feature>
<feature type="compositionally biased region" description="Basic and acidic residues" evidence="3">
    <location>
        <begin position="48"/>
        <end position="58"/>
    </location>
</feature>
<keyword evidence="6" id="KW-1185">Reference proteome</keyword>
<feature type="region of interest" description="Disordered" evidence="3">
    <location>
        <begin position="547"/>
        <end position="603"/>
    </location>
</feature>
<dbReference type="GO" id="GO:0008143">
    <property type="term" value="F:poly(A) binding"/>
    <property type="evidence" value="ECO:0007669"/>
    <property type="project" value="TreeGrafter"/>
</dbReference>
<feature type="compositionally biased region" description="Gly residues" evidence="3">
    <location>
        <begin position="560"/>
        <end position="582"/>
    </location>
</feature>
<dbReference type="SMART" id="SM00360">
    <property type="entry name" value="RRM"/>
    <property type="match status" value="2"/>
</dbReference>
<dbReference type="SUPFAM" id="SSF54928">
    <property type="entry name" value="RNA-binding domain, RBD"/>
    <property type="match status" value="2"/>
</dbReference>
<sequence>MGKSNKKASTEVVAAAVPMLSGKSGKKGKRDAEEAIEKAASAKKQKREVKEVVPQKDIKKPKKFLQEVPSKKKPESSSEDETSSESEEVKVPPKKQSKPTNPPPKESSDSSDESSSDDEPSKPVAAPAKKVAVAVSKNGSASAAAQKGKSESSSESDSEEDEEDAPVTTKVISAAKKQATPATGLKKQEEPSDTSDSESDSGEDKAPSAKVSLPVKKQAVIEKQDSSSEEDEDDSSEESSDDEPSKSQTDKKVPQNKAKVDESSDESDGSSDDSDEEPQLKKRKVPDSVPSIVGKPVTKAAKKESTSSDEDEDDSSEESSDGEYSKGQHAKKVKDVKMVDATPKSEKQIATKSEMKGPKTPTSQIQTTGSRTIFVGNLSYNVGQDDVSEFFKVAGEVVDVRMARADDGSFKGFGHVEFATEEAVQKALEMNGQELFGRAVRLDVARERGSYTSNNGKDNYSHQKGGKGQSQTIFVRGFDKSLEEDQIRSSLEEHFGSCGEITRVSIPKDYESGASKGIAYIDFKDQDAFSQALDLNDSELEGYTLIVDEAKPRGDNRDGGWSGGRGGGGGRDSAGGGRGRGGTPNRQSMGTASTGKKTTFGDD</sequence>
<organism evidence="5 6">
    <name type="scientific">Musa troglodytarum</name>
    <name type="common">fe'i banana</name>
    <dbReference type="NCBI Taxonomy" id="320322"/>
    <lineage>
        <taxon>Eukaryota</taxon>
        <taxon>Viridiplantae</taxon>
        <taxon>Streptophyta</taxon>
        <taxon>Embryophyta</taxon>
        <taxon>Tracheophyta</taxon>
        <taxon>Spermatophyta</taxon>
        <taxon>Magnoliopsida</taxon>
        <taxon>Liliopsida</taxon>
        <taxon>Zingiberales</taxon>
        <taxon>Musaceae</taxon>
        <taxon>Musa</taxon>
    </lineage>
</organism>
<feature type="domain" description="RRM" evidence="4">
    <location>
        <begin position="371"/>
        <end position="447"/>
    </location>
</feature>
<dbReference type="CDD" id="cd12451">
    <property type="entry name" value="RRM2_NUCLs"/>
    <property type="match status" value="1"/>
</dbReference>
<feature type="compositionally biased region" description="Low complexity" evidence="3">
    <location>
        <begin position="122"/>
        <end position="153"/>
    </location>
</feature>
<evidence type="ECO:0000313" key="6">
    <source>
        <dbReference type="Proteomes" id="UP001055439"/>
    </source>
</evidence>
<dbReference type="InterPro" id="IPR012677">
    <property type="entry name" value="Nucleotide-bd_a/b_plait_sf"/>
</dbReference>
<feature type="compositionally biased region" description="Acidic residues" evidence="3">
    <location>
        <begin position="109"/>
        <end position="118"/>
    </location>
</feature>
<accession>A0A9E7JFA7</accession>
<dbReference type="CDD" id="cd12450">
    <property type="entry name" value="RRM1_NUCLs"/>
    <property type="match status" value="1"/>
</dbReference>
<dbReference type="Pfam" id="PF00076">
    <property type="entry name" value="RRM_1"/>
    <property type="match status" value="2"/>
</dbReference>
<dbReference type="PANTHER" id="PTHR23236">
    <property type="entry name" value="EUKARYOTIC TRANSLATION INITIATION FACTOR 4B/4H"/>
    <property type="match status" value="1"/>
</dbReference>
<evidence type="ECO:0000256" key="2">
    <source>
        <dbReference type="PROSITE-ProRule" id="PRU00176"/>
    </source>
</evidence>
<feature type="region of interest" description="Disordered" evidence="3">
    <location>
        <begin position="1"/>
        <end position="365"/>
    </location>
</feature>
<proteinExistence type="predicted"/>
<keyword evidence="1 2" id="KW-0694">RNA-binding</keyword>
<feature type="compositionally biased region" description="Basic and acidic residues" evidence="3">
    <location>
        <begin position="243"/>
        <end position="262"/>
    </location>
</feature>
<feature type="compositionally biased region" description="Acidic residues" evidence="3">
    <location>
        <begin position="263"/>
        <end position="277"/>
    </location>
</feature>
<feature type="compositionally biased region" description="Acidic residues" evidence="3">
    <location>
        <begin position="191"/>
        <end position="201"/>
    </location>
</feature>
<evidence type="ECO:0000256" key="3">
    <source>
        <dbReference type="SAM" id="MobiDB-lite"/>
    </source>
</evidence>
<feature type="compositionally biased region" description="Polar residues" evidence="3">
    <location>
        <begin position="584"/>
        <end position="597"/>
    </location>
</feature>
<dbReference type="InterPro" id="IPR034350">
    <property type="entry name" value="NUCL_RRM2"/>
</dbReference>
<dbReference type="InterPro" id="IPR000504">
    <property type="entry name" value="RRM_dom"/>
</dbReference>
<name>A0A9E7JFA7_9LILI</name>
<gene>
    <name evidence="5" type="ORF">MUK42_32288</name>
</gene>
<dbReference type="InterPro" id="IPR035979">
    <property type="entry name" value="RBD_domain_sf"/>
</dbReference>
<evidence type="ECO:0000259" key="4">
    <source>
        <dbReference type="PROSITE" id="PS50102"/>
    </source>
</evidence>
<feature type="compositionally biased region" description="Acidic residues" evidence="3">
    <location>
        <begin position="77"/>
        <end position="86"/>
    </location>
</feature>